<dbReference type="GO" id="GO:0043190">
    <property type="term" value="C:ATP-binding cassette (ABC) transporter complex"/>
    <property type="evidence" value="ECO:0007669"/>
    <property type="project" value="InterPro"/>
</dbReference>
<evidence type="ECO:0000256" key="1">
    <source>
        <dbReference type="ARBA" id="ARBA00004651"/>
    </source>
</evidence>
<dbReference type="InterPro" id="IPR000412">
    <property type="entry name" value="ABC_2_transport"/>
</dbReference>
<keyword evidence="3 6" id="KW-0812">Transmembrane</keyword>
<evidence type="ECO:0000313" key="10">
    <source>
        <dbReference type="Proteomes" id="UP000663829"/>
    </source>
</evidence>
<feature type="transmembrane region" description="Helical" evidence="6">
    <location>
        <begin position="98"/>
        <end position="119"/>
    </location>
</feature>
<keyword evidence="2" id="KW-1003">Cell membrane</keyword>
<dbReference type="PRINTS" id="PR00164">
    <property type="entry name" value="ABC2TRNSPORT"/>
</dbReference>
<evidence type="ECO:0000313" key="9">
    <source>
        <dbReference type="EMBL" id="CAF4461584.1"/>
    </source>
</evidence>
<dbReference type="PANTHER" id="PTHR30294">
    <property type="entry name" value="MEMBRANE COMPONENT OF ABC TRANSPORTER YHHJ-RELATED"/>
    <property type="match status" value="1"/>
</dbReference>
<evidence type="ECO:0000256" key="4">
    <source>
        <dbReference type="ARBA" id="ARBA00022989"/>
    </source>
</evidence>
<gene>
    <name evidence="8" type="ORF">GPM918_LOCUS41688</name>
    <name evidence="9" type="ORF">SRO942_LOCUS42786</name>
</gene>
<keyword evidence="5 6" id="KW-0472">Membrane</keyword>
<protein>
    <recommendedName>
        <fullName evidence="7">ABC-2 type transporter transmembrane domain-containing protein</fullName>
    </recommendedName>
</protein>
<reference evidence="8" key="1">
    <citation type="submission" date="2021-02" db="EMBL/GenBank/DDBJ databases">
        <authorList>
            <person name="Nowell W R."/>
        </authorList>
    </citation>
    <scope>NUCLEOTIDE SEQUENCE</scope>
</reference>
<evidence type="ECO:0000259" key="7">
    <source>
        <dbReference type="Pfam" id="PF01061"/>
    </source>
</evidence>
<evidence type="ECO:0000256" key="6">
    <source>
        <dbReference type="SAM" id="Phobius"/>
    </source>
</evidence>
<keyword evidence="4 6" id="KW-1133">Transmembrane helix</keyword>
<dbReference type="OrthoDB" id="10255969at2759"/>
<organism evidence="8 10">
    <name type="scientific">Didymodactylos carnosus</name>
    <dbReference type="NCBI Taxonomy" id="1234261"/>
    <lineage>
        <taxon>Eukaryota</taxon>
        <taxon>Metazoa</taxon>
        <taxon>Spiralia</taxon>
        <taxon>Gnathifera</taxon>
        <taxon>Rotifera</taxon>
        <taxon>Eurotatoria</taxon>
        <taxon>Bdelloidea</taxon>
        <taxon>Philodinida</taxon>
        <taxon>Philodinidae</taxon>
        <taxon>Didymodactylos</taxon>
    </lineage>
</organism>
<dbReference type="InterPro" id="IPR013525">
    <property type="entry name" value="ABC2_TM"/>
</dbReference>
<sequence>MTVAITALSLVTERCEGTQDRIWVTGVKSSEIIFSQMIVHSVVLIIQISIVLFTALHVYKIPCMGNLIYVALLCFAQGFCGMTFGLVVSSIFVTEINAHQVTISTFYPVLLLCGILWPLEGQPLGMRKITTWLPMTKPVDAMRGILLK</sequence>
<dbReference type="InterPro" id="IPR051449">
    <property type="entry name" value="ABC-2_transporter_component"/>
</dbReference>
<evidence type="ECO:0000313" key="8">
    <source>
        <dbReference type="EMBL" id="CAF1590004.1"/>
    </source>
</evidence>
<dbReference type="EMBL" id="CAJNOQ010033438">
    <property type="protein sequence ID" value="CAF1590004.1"/>
    <property type="molecule type" value="Genomic_DNA"/>
</dbReference>
<keyword evidence="10" id="KW-1185">Reference proteome</keyword>
<comment type="caution">
    <text evidence="8">The sequence shown here is derived from an EMBL/GenBank/DDBJ whole genome shotgun (WGS) entry which is preliminary data.</text>
</comment>
<comment type="subcellular location">
    <subcellularLocation>
        <location evidence="1">Cell membrane</location>
        <topology evidence="1">Multi-pass membrane protein</topology>
    </subcellularLocation>
</comment>
<feature type="non-terminal residue" evidence="8">
    <location>
        <position position="1"/>
    </location>
</feature>
<feature type="transmembrane region" description="Helical" evidence="6">
    <location>
        <begin position="33"/>
        <end position="55"/>
    </location>
</feature>
<dbReference type="EMBL" id="CAJOBC010099581">
    <property type="protein sequence ID" value="CAF4461584.1"/>
    <property type="molecule type" value="Genomic_DNA"/>
</dbReference>
<proteinExistence type="predicted"/>
<evidence type="ECO:0000256" key="2">
    <source>
        <dbReference type="ARBA" id="ARBA00022475"/>
    </source>
</evidence>
<feature type="transmembrane region" description="Helical" evidence="6">
    <location>
        <begin position="67"/>
        <end position="92"/>
    </location>
</feature>
<evidence type="ECO:0000256" key="3">
    <source>
        <dbReference type="ARBA" id="ARBA00022692"/>
    </source>
</evidence>
<dbReference type="PANTHER" id="PTHR30294:SF38">
    <property type="entry name" value="TRANSPORT PERMEASE PROTEIN"/>
    <property type="match status" value="1"/>
</dbReference>
<dbReference type="Pfam" id="PF01061">
    <property type="entry name" value="ABC2_membrane"/>
    <property type="match status" value="1"/>
</dbReference>
<dbReference type="Proteomes" id="UP000663829">
    <property type="component" value="Unassembled WGS sequence"/>
</dbReference>
<dbReference type="GO" id="GO:0140359">
    <property type="term" value="F:ABC-type transporter activity"/>
    <property type="evidence" value="ECO:0007669"/>
    <property type="project" value="InterPro"/>
</dbReference>
<dbReference type="Proteomes" id="UP000681722">
    <property type="component" value="Unassembled WGS sequence"/>
</dbReference>
<name>A0A815ZXL6_9BILA</name>
<feature type="domain" description="ABC-2 type transporter transmembrane" evidence="7">
    <location>
        <begin position="3"/>
        <end position="146"/>
    </location>
</feature>
<dbReference type="AlphaFoldDB" id="A0A815ZXL6"/>
<evidence type="ECO:0000256" key="5">
    <source>
        <dbReference type="ARBA" id="ARBA00023136"/>
    </source>
</evidence>
<accession>A0A815ZXL6</accession>